<evidence type="ECO:0000313" key="7">
    <source>
        <dbReference type="Proteomes" id="UP000249915"/>
    </source>
</evidence>
<dbReference type="InterPro" id="IPR047057">
    <property type="entry name" value="MerR_fam"/>
</dbReference>
<dbReference type="PANTHER" id="PTHR30204:SF69">
    <property type="entry name" value="MERR-FAMILY TRANSCRIPTIONAL REGULATOR"/>
    <property type="match status" value="1"/>
</dbReference>
<keyword evidence="7" id="KW-1185">Reference proteome</keyword>
<comment type="caution">
    <text evidence="6">The sequence shown here is derived from an EMBL/GenBank/DDBJ whole genome shotgun (WGS) entry which is preliminary data.</text>
</comment>
<dbReference type="AlphaFoldDB" id="A0A2V4AVW1"/>
<dbReference type="InterPro" id="IPR009061">
    <property type="entry name" value="DNA-bd_dom_put_sf"/>
</dbReference>
<evidence type="ECO:0000256" key="4">
    <source>
        <dbReference type="ARBA" id="ARBA00023163"/>
    </source>
</evidence>
<dbReference type="InterPro" id="IPR000551">
    <property type="entry name" value="MerR-type_HTH_dom"/>
</dbReference>
<keyword evidence="1" id="KW-0678">Repressor</keyword>
<evidence type="ECO:0000256" key="1">
    <source>
        <dbReference type="ARBA" id="ARBA00022491"/>
    </source>
</evidence>
<evidence type="ECO:0000259" key="5">
    <source>
        <dbReference type="PROSITE" id="PS50937"/>
    </source>
</evidence>
<name>A0A2V4AVW1_9PSEU</name>
<keyword evidence="3" id="KW-0238">DNA-binding</keyword>
<dbReference type="EMBL" id="MASW01000003">
    <property type="protein sequence ID" value="PXY25383.1"/>
    <property type="molecule type" value="Genomic_DNA"/>
</dbReference>
<keyword evidence="2" id="KW-0805">Transcription regulation</keyword>
<dbReference type="Pfam" id="PF13411">
    <property type="entry name" value="MerR_1"/>
    <property type="match status" value="1"/>
</dbReference>
<dbReference type="PROSITE" id="PS50937">
    <property type="entry name" value="HTH_MERR_2"/>
    <property type="match status" value="1"/>
</dbReference>
<gene>
    <name evidence="6" type="ORF">BAY60_18575</name>
</gene>
<accession>A0A2V4AVW1</accession>
<evidence type="ECO:0000313" key="6">
    <source>
        <dbReference type="EMBL" id="PXY25383.1"/>
    </source>
</evidence>
<dbReference type="Proteomes" id="UP000249915">
    <property type="component" value="Unassembled WGS sequence"/>
</dbReference>
<organism evidence="6 7">
    <name type="scientific">Prauserella muralis</name>
    <dbReference type="NCBI Taxonomy" id="588067"/>
    <lineage>
        <taxon>Bacteria</taxon>
        <taxon>Bacillati</taxon>
        <taxon>Actinomycetota</taxon>
        <taxon>Actinomycetes</taxon>
        <taxon>Pseudonocardiales</taxon>
        <taxon>Pseudonocardiaceae</taxon>
        <taxon>Prauserella</taxon>
    </lineage>
</organism>
<dbReference type="Gene3D" id="1.10.1660.10">
    <property type="match status" value="1"/>
</dbReference>
<dbReference type="OrthoDB" id="9809391at2"/>
<feature type="domain" description="HTH merR-type" evidence="5">
    <location>
        <begin position="1"/>
        <end position="69"/>
    </location>
</feature>
<dbReference type="GO" id="GO:0003677">
    <property type="term" value="F:DNA binding"/>
    <property type="evidence" value="ECO:0007669"/>
    <property type="project" value="UniProtKB-KW"/>
</dbReference>
<protein>
    <submittedName>
        <fullName evidence="6">MerR family transcriptional regulator</fullName>
    </submittedName>
</protein>
<evidence type="ECO:0000256" key="2">
    <source>
        <dbReference type="ARBA" id="ARBA00023015"/>
    </source>
</evidence>
<dbReference type="PANTHER" id="PTHR30204">
    <property type="entry name" value="REDOX-CYCLING DRUG-SENSING TRANSCRIPTIONAL ACTIVATOR SOXR"/>
    <property type="match status" value="1"/>
</dbReference>
<dbReference type="PRINTS" id="PR00040">
    <property type="entry name" value="HTHMERR"/>
</dbReference>
<reference evidence="6 7" key="1">
    <citation type="submission" date="2016-07" db="EMBL/GenBank/DDBJ databases">
        <title>Draft genome sequence of Prauserella muralis DSM 45305, isolated from a mould-covered wall in an indoor environment.</title>
        <authorList>
            <person name="Ruckert C."/>
            <person name="Albersmeier A."/>
            <person name="Jiang C.-L."/>
            <person name="Jiang Y."/>
            <person name="Kalinowski J."/>
            <person name="Schneider O."/>
            <person name="Winkler A."/>
            <person name="Zotchev S.B."/>
        </authorList>
    </citation>
    <scope>NUCLEOTIDE SEQUENCE [LARGE SCALE GENOMIC DNA]</scope>
    <source>
        <strain evidence="6 7">DSM 45305</strain>
    </source>
</reference>
<dbReference type="SUPFAM" id="SSF46955">
    <property type="entry name" value="Putative DNA-binding domain"/>
    <property type="match status" value="1"/>
</dbReference>
<dbReference type="SMART" id="SM00422">
    <property type="entry name" value="HTH_MERR"/>
    <property type="match status" value="1"/>
</dbReference>
<proteinExistence type="predicted"/>
<sequence>MTIGDLAQRTGVPVKVLRRHEDLGLIYTLGRSPAGYRLFDEDALWCVDVIRTLRALGLTEAEIQHLANSHADGCQLVGPQLAEMLHRVRARTETRIRELEQLRWRVENFERRHRAALEGRAVANPWGANPRSSQHEA</sequence>
<dbReference type="GO" id="GO:0003700">
    <property type="term" value="F:DNA-binding transcription factor activity"/>
    <property type="evidence" value="ECO:0007669"/>
    <property type="project" value="InterPro"/>
</dbReference>
<evidence type="ECO:0000256" key="3">
    <source>
        <dbReference type="ARBA" id="ARBA00023125"/>
    </source>
</evidence>
<keyword evidence="4" id="KW-0804">Transcription</keyword>